<feature type="compositionally biased region" description="Polar residues" evidence="10">
    <location>
        <begin position="70"/>
        <end position="79"/>
    </location>
</feature>
<evidence type="ECO:0000256" key="1">
    <source>
        <dbReference type="ARBA" id="ARBA00022490"/>
    </source>
</evidence>
<evidence type="ECO:0000256" key="7">
    <source>
        <dbReference type="ARBA" id="ARBA00022839"/>
    </source>
</evidence>
<dbReference type="GO" id="GO:0004521">
    <property type="term" value="F:RNA endonuclease activity"/>
    <property type="evidence" value="ECO:0007669"/>
    <property type="project" value="UniProtKB-UniRule"/>
</dbReference>
<keyword evidence="3" id="KW-0479">Metal-binding</keyword>
<dbReference type="Gene3D" id="3.60.15.10">
    <property type="entry name" value="Ribonuclease Z/Hydroxyacylglutathione hydrolase-like"/>
    <property type="match status" value="1"/>
</dbReference>
<dbReference type="Proteomes" id="UP000178534">
    <property type="component" value="Unassembled WGS sequence"/>
</dbReference>
<comment type="similarity">
    <text evidence="9">Belongs to the metallo-beta-lactamase superfamily. RNA-metabolizing metallo-beta-lactamase-like family. Bacterial RNase J subfamily.</text>
</comment>
<comment type="function">
    <text evidence="9">An RNase that has 5'-3' exonuclease and possibly endonuclease activity. Involved in maturation of rRNA and in some organisms also mRNA maturation and/or decay.</text>
</comment>
<evidence type="ECO:0000256" key="9">
    <source>
        <dbReference type="HAMAP-Rule" id="MF_01491"/>
    </source>
</evidence>
<feature type="compositionally biased region" description="Basic and acidic residues" evidence="10">
    <location>
        <begin position="111"/>
        <end position="120"/>
    </location>
</feature>
<dbReference type="PANTHER" id="PTHR43694:SF1">
    <property type="entry name" value="RIBONUCLEASE J"/>
    <property type="match status" value="1"/>
</dbReference>
<dbReference type="GO" id="GO:0006364">
    <property type="term" value="P:rRNA processing"/>
    <property type="evidence" value="ECO:0007669"/>
    <property type="project" value="UniProtKB-UniRule"/>
</dbReference>
<feature type="compositionally biased region" description="Low complexity" evidence="10">
    <location>
        <begin position="59"/>
        <end position="68"/>
    </location>
</feature>
<dbReference type="InterPro" id="IPR001279">
    <property type="entry name" value="Metallo-B-lactamas"/>
</dbReference>
<comment type="subunit">
    <text evidence="9">Homodimer, may be a subunit of the RNA degradosome.</text>
</comment>
<dbReference type="InterPro" id="IPR004613">
    <property type="entry name" value="RNase_J"/>
</dbReference>
<dbReference type="InterPro" id="IPR011108">
    <property type="entry name" value="RMMBL"/>
</dbReference>
<comment type="caution">
    <text evidence="12">The sequence shown here is derived from an EMBL/GenBank/DDBJ whole genome shotgun (WGS) entry which is preliminary data.</text>
</comment>
<dbReference type="Pfam" id="PF00753">
    <property type="entry name" value="Lactamase_B"/>
    <property type="match status" value="1"/>
</dbReference>
<keyword evidence="2 9" id="KW-0540">Nuclease</keyword>
<dbReference type="GO" id="GO:0004534">
    <property type="term" value="F:5'-3' RNA exonuclease activity"/>
    <property type="evidence" value="ECO:0007669"/>
    <property type="project" value="UniProtKB-UniRule"/>
</dbReference>
<reference evidence="12 13" key="1">
    <citation type="journal article" date="2016" name="Nat. Commun.">
        <title>Thousands of microbial genomes shed light on interconnected biogeochemical processes in an aquifer system.</title>
        <authorList>
            <person name="Anantharaman K."/>
            <person name="Brown C.T."/>
            <person name="Hug L.A."/>
            <person name="Sharon I."/>
            <person name="Castelle C.J."/>
            <person name="Probst A.J."/>
            <person name="Thomas B.C."/>
            <person name="Singh A."/>
            <person name="Wilkins M.J."/>
            <person name="Karaoz U."/>
            <person name="Brodie E.L."/>
            <person name="Williams K.H."/>
            <person name="Hubbard S.S."/>
            <person name="Banfield J.F."/>
        </authorList>
    </citation>
    <scope>NUCLEOTIDE SEQUENCE [LARGE SCALE GENOMIC DNA]</scope>
</reference>
<dbReference type="SMART" id="SM00849">
    <property type="entry name" value="Lactamase_B"/>
    <property type="match status" value="1"/>
</dbReference>
<dbReference type="Pfam" id="PF22505">
    <property type="entry name" value="RNase_J_b_CASP"/>
    <property type="match status" value="1"/>
</dbReference>
<gene>
    <name evidence="9" type="primary">rnj</name>
    <name evidence="12" type="ORF">A2942_05010</name>
</gene>
<evidence type="ECO:0000256" key="4">
    <source>
        <dbReference type="ARBA" id="ARBA00022759"/>
    </source>
</evidence>
<dbReference type="PANTHER" id="PTHR43694">
    <property type="entry name" value="RIBONUCLEASE J"/>
    <property type="match status" value="1"/>
</dbReference>
<dbReference type="Gene3D" id="3.40.50.10710">
    <property type="entry name" value="Metallo-hydrolase/oxidoreductase"/>
    <property type="match status" value="1"/>
</dbReference>
<dbReference type="InterPro" id="IPR030854">
    <property type="entry name" value="RNase_J_bac"/>
</dbReference>
<dbReference type="GO" id="GO:0008270">
    <property type="term" value="F:zinc ion binding"/>
    <property type="evidence" value="ECO:0007669"/>
    <property type="project" value="InterPro"/>
</dbReference>
<comment type="subcellular location">
    <subcellularLocation>
        <location evidence="9">Cytoplasm</location>
    </subcellularLocation>
</comment>
<feature type="compositionally biased region" description="Low complexity" evidence="10">
    <location>
        <begin position="40"/>
        <end position="52"/>
    </location>
</feature>
<dbReference type="Pfam" id="PF17770">
    <property type="entry name" value="RNase_J_C"/>
    <property type="match status" value="1"/>
</dbReference>
<dbReference type="HAMAP" id="MF_01491">
    <property type="entry name" value="RNase_J_bact"/>
    <property type="match status" value="1"/>
</dbReference>
<evidence type="ECO:0000256" key="2">
    <source>
        <dbReference type="ARBA" id="ARBA00022722"/>
    </source>
</evidence>
<dbReference type="NCBIfam" id="TIGR00649">
    <property type="entry name" value="MG423"/>
    <property type="match status" value="1"/>
</dbReference>
<feature type="domain" description="Metallo-beta-lactamase" evidence="11">
    <location>
        <begin position="194"/>
        <end position="370"/>
    </location>
</feature>
<organism evidence="12 13">
    <name type="scientific">Candidatus Lloydbacteria bacterium RIFCSPLOWO2_01_FULL_50_20</name>
    <dbReference type="NCBI Taxonomy" id="1798665"/>
    <lineage>
        <taxon>Bacteria</taxon>
        <taxon>Candidatus Lloydiibacteriota</taxon>
    </lineage>
</organism>
<keyword evidence="5 9" id="KW-0378">Hydrolase</keyword>
<dbReference type="InterPro" id="IPR055132">
    <property type="entry name" value="RNase_J_b_CASP"/>
</dbReference>
<comment type="caution">
    <text evidence="9">Lacks conserved residue(s) required for the propagation of feature annotation.</text>
</comment>
<sequence length="735" mass="81961">MIEQSGNIERRDDNGRMGSRPPLSARQVNHFSSIHHHGGASMSNSLRSGNSGRPRRSSPGRSVGVARSTPFHTTGQQSYVHPGGDRFGTGGMNHRRSDDPRRGVFAGGQGGEKRRLERRTGATSHPSSTQQKSGGKPVHTNNFGRSGGHYDDTRHAIEGSRDMRHHVAEEKINIPPLAEDDIRVIIFGGVEEIGRNMAAIEFGNDIIVVDCGFMFKDEDTPGVDYILPNTQYLEDRKEKIRGVFITHGHLDHIGGLPYILPRIGNPPVYARNLTALLIQKRQDEFPDLPPIDMKIVETADRISFTDTTVRFFKVTHTIPDSMGIMIETPYGAIVHTGDLKLDHIAGVPTDDEAREYKKFDNEKVLLLMADSTNCQKPGYSIPEPIVHVTVEELIKNARGRVIIATFSSLLERIIKIIEFADKHNKKIVVDGRSMKTNIELAQKAELFKYKKGTVIGIEEMENYPPDRIVMLVTGAQGDPFAVLMRAATKKHKHLKIKEGDTVLFSSSVVPGNERAVQKLKDMLSRQGGKIVHYETSDVHSSGHAYRDETSWIIAHIHPKFFIPLHGYHYMLRSHVEIAQATGIPKENTIIADDGSIIEVRERGEKMVKLSVTAPKEMIMVDGFAVGNLQEVVMRDRQMLAEDGIVVIVATVDMHSGKLMKSPDIVARGFVYVRESQELLNQARLIIKKTVEDACGKGMKGVNFEFVKEDVRDQVGKFLFQQTQKQPMVIPVLLGI</sequence>
<keyword evidence="6" id="KW-0862">Zinc</keyword>
<dbReference type="AlphaFoldDB" id="A0A1G2DDV9"/>
<dbReference type="InterPro" id="IPR036866">
    <property type="entry name" value="RibonucZ/Hydroxyglut_hydro"/>
</dbReference>
<dbReference type="Gene3D" id="3.10.20.580">
    <property type="match status" value="1"/>
</dbReference>
<dbReference type="Pfam" id="PF07521">
    <property type="entry name" value="RMMBL"/>
    <property type="match status" value="1"/>
</dbReference>
<evidence type="ECO:0000313" key="13">
    <source>
        <dbReference type="Proteomes" id="UP000178534"/>
    </source>
</evidence>
<keyword evidence="7 9" id="KW-0269">Exonuclease</keyword>
<accession>A0A1G2DDV9</accession>
<feature type="compositionally biased region" description="Polar residues" evidence="10">
    <location>
        <begin position="121"/>
        <end position="144"/>
    </location>
</feature>
<dbReference type="SUPFAM" id="SSF56281">
    <property type="entry name" value="Metallo-hydrolase/oxidoreductase"/>
    <property type="match status" value="1"/>
</dbReference>
<evidence type="ECO:0000256" key="8">
    <source>
        <dbReference type="ARBA" id="ARBA00022884"/>
    </source>
</evidence>
<dbReference type="GO" id="GO:0003723">
    <property type="term" value="F:RNA binding"/>
    <property type="evidence" value="ECO:0007669"/>
    <property type="project" value="UniProtKB-UniRule"/>
</dbReference>
<evidence type="ECO:0000259" key="11">
    <source>
        <dbReference type="SMART" id="SM00849"/>
    </source>
</evidence>
<keyword evidence="1 9" id="KW-0963">Cytoplasm</keyword>
<evidence type="ECO:0000256" key="6">
    <source>
        <dbReference type="ARBA" id="ARBA00022833"/>
    </source>
</evidence>
<feature type="region of interest" description="Disordered" evidence="10">
    <location>
        <begin position="1"/>
        <end position="154"/>
    </location>
</feature>
<dbReference type="GO" id="GO:0005737">
    <property type="term" value="C:cytoplasm"/>
    <property type="evidence" value="ECO:0007669"/>
    <property type="project" value="UniProtKB-SubCell"/>
</dbReference>
<name>A0A1G2DDV9_9BACT</name>
<dbReference type="STRING" id="1798665.A2942_05010"/>
<dbReference type="CDD" id="cd07714">
    <property type="entry name" value="RNaseJ_MBL-fold"/>
    <property type="match status" value="1"/>
</dbReference>
<evidence type="ECO:0000256" key="10">
    <source>
        <dbReference type="SAM" id="MobiDB-lite"/>
    </source>
</evidence>
<proteinExistence type="inferred from homology"/>
<dbReference type="EC" id="3.1.-.-" evidence="9"/>
<protein>
    <recommendedName>
        <fullName evidence="9">Ribonuclease J</fullName>
        <shortName evidence="9">RNase J</shortName>
        <ecNumber evidence="9">3.1.-.-</ecNumber>
    </recommendedName>
</protein>
<dbReference type="InterPro" id="IPR042173">
    <property type="entry name" value="RNase_J_2"/>
</dbReference>
<keyword evidence="4 9" id="KW-0255">Endonuclease</keyword>
<evidence type="ECO:0000313" key="12">
    <source>
        <dbReference type="EMBL" id="OGZ11131.1"/>
    </source>
</evidence>
<keyword evidence="8 9" id="KW-0694">RNA-binding</keyword>
<dbReference type="EMBL" id="MHLP01000041">
    <property type="protein sequence ID" value="OGZ11131.1"/>
    <property type="molecule type" value="Genomic_DNA"/>
</dbReference>
<evidence type="ECO:0000256" key="5">
    <source>
        <dbReference type="ARBA" id="ARBA00022801"/>
    </source>
</evidence>
<keyword evidence="9" id="KW-0698">rRNA processing</keyword>
<evidence type="ECO:0000256" key="3">
    <source>
        <dbReference type="ARBA" id="ARBA00022723"/>
    </source>
</evidence>
<dbReference type="InterPro" id="IPR041636">
    <property type="entry name" value="RNase_J_C"/>
</dbReference>